<accession>A0A6A5RQ25</accession>
<evidence type="ECO:0000313" key="1">
    <source>
        <dbReference type="EMBL" id="KAF1930541.1"/>
    </source>
</evidence>
<name>A0A6A5RQ25_9PLEO</name>
<dbReference type="EMBL" id="ML978963">
    <property type="protein sequence ID" value="KAF1930541.1"/>
    <property type="molecule type" value="Genomic_DNA"/>
</dbReference>
<dbReference type="Proteomes" id="UP000800082">
    <property type="component" value="Unassembled WGS sequence"/>
</dbReference>
<organism evidence="1 2">
    <name type="scientific">Didymella exigua CBS 183.55</name>
    <dbReference type="NCBI Taxonomy" id="1150837"/>
    <lineage>
        <taxon>Eukaryota</taxon>
        <taxon>Fungi</taxon>
        <taxon>Dikarya</taxon>
        <taxon>Ascomycota</taxon>
        <taxon>Pezizomycotina</taxon>
        <taxon>Dothideomycetes</taxon>
        <taxon>Pleosporomycetidae</taxon>
        <taxon>Pleosporales</taxon>
        <taxon>Pleosporineae</taxon>
        <taxon>Didymellaceae</taxon>
        <taxon>Didymella</taxon>
    </lineage>
</organism>
<dbReference type="GeneID" id="54347454"/>
<reference evidence="1" key="1">
    <citation type="journal article" date="2020" name="Stud. Mycol.">
        <title>101 Dothideomycetes genomes: a test case for predicting lifestyles and emergence of pathogens.</title>
        <authorList>
            <person name="Haridas S."/>
            <person name="Albert R."/>
            <person name="Binder M."/>
            <person name="Bloem J."/>
            <person name="Labutti K."/>
            <person name="Salamov A."/>
            <person name="Andreopoulos B."/>
            <person name="Baker S."/>
            <person name="Barry K."/>
            <person name="Bills G."/>
            <person name="Bluhm B."/>
            <person name="Cannon C."/>
            <person name="Castanera R."/>
            <person name="Culley D."/>
            <person name="Daum C."/>
            <person name="Ezra D."/>
            <person name="Gonzalez J."/>
            <person name="Henrissat B."/>
            <person name="Kuo A."/>
            <person name="Liang C."/>
            <person name="Lipzen A."/>
            <person name="Lutzoni F."/>
            <person name="Magnuson J."/>
            <person name="Mondo S."/>
            <person name="Nolan M."/>
            <person name="Ohm R."/>
            <person name="Pangilinan J."/>
            <person name="Park H.-J."/>
            <person name="Ramirez L."/>
            <person name="Alfaro M."/>
            <person name="Sun H."/>
            <person name="Tritt A."/>
            <person name="Yoshinaga Y."/>
            <person name="Zwiers L.-H."/>
            <person name="Turgeon B."/>
            <person name="Goodwin S."/>
            <person name="Spatafora J."/>
            <person name="Crous P."/>
            <person name="Grigoriev I."/>
        </authorList>
    </citation>
    <scope>NUCLEOTIDE SEQUENCE</scope>
    <source>
        <strain evidence="1">CBS 183.55</strain>
    </source>
</reference>
<protein>
    <submittedName>
        <fullName evidence="1">Uncharacterized protein</fullName>
    </submittedName>
</protein>
<evidence type="ECO:0000313" key="2">
    <source>
        <dbReference type="Proteomes" id="UP000800082"/>
    </source>
</evidence>
<dbReference type="AlphaFoldDB" id="A0A6A5RQ25"/>
<dbReference type="RefSeq" id="XP_033450789.1">
    <property type="nucleotide sequence ID" value="XM_033589806.1"/>
</dbReference>
<sequence>MLEMMVRRSRWQMMLESNYNVTSNPLRKRCAPSLRSPETDRSRECRIFPTPDALVSPPHNRTFHFSARLLSPTRCRSATIPIDRVSGELAKQTHNDYESAVCESRLW</sequence>
<gene>
    <name evidence="1" type="ORF">M421DRAFT_376396</name>
</gene>
<proteinExistence type="predicted"/>
<keyword evidence="2" id="KW-1185">Reference proteome</keyword>